<gene>
    <name evidence="1" type="ORF">A2713_00485</name>
</gene>
<dbReference type="Gene3D" id="3.40.50.10320">
    <property type="entry name" value="LmbE-like"/>
    <property type="match status" value="1"/>
</dbReference>
<dbReference type="PANTHER" id="PTHR12993:SF11">
    <property type="entry name" value="N-ACETYLGLUCOSAMINYL-PHOSPHATIDYLINOSITOL DE-N-ACETYLASE"/>
    <property type="match status" value="1"/>
</dbReference>
<dbReference type="InterPro" id="IPR024078">
    <property type="entry name" value="LmbE-like_dom_sf"/>
</dbReference>
<evidence type="ECO:0000313" key="1">
    <source>
        <dbReference type="EMBL" id="OGC46990.1"/>
    </source>
</evidence>
<dbReference type="SUPFAM" id="SSF102588">
    <property type="entry name" value="LmbE-like"/>
    <property type="match status" value="1"/>
</dbReference>
<evidence type="ECO:0000313" key="2">
    <source>
        <dbReference type="Proteomes" id="UP000176444"/>
    </source>
</evidence>
<organism evidence="1 2">
    <name type="scientific">candidate division WWE3 bacterium RIFCSPHIGHO2_01_FULL_35_17</name>
    <dbReference type="NCBI Taxonomy" id="1802614"/>
    <lineage>
        <taxon>Bacteria</taxon>
        <taxon>Katanobacteria</taxon>
    </lineage>
</organism>
<comment type="caution">
    <text evidence="1">The sequence shown here is derived from an EMBL/GenBank/DDBJ whole genome shotgun (WGS) entry which is preliminary data.</text>
</comment>
<dbReference type="AlphaFoldDB" id="A0A1F4UQC2"/>
<dbReference type="GO" id="GO:0016811">
    <property type="term" value="F:hydrolase activity, acting on carbon-nitrogen (but not peptide) bonds, in linear amides"/>
    <property type="evidence" value="ECO:0007669"/>
    <property type="project" value="TreeGrafter"/>
</dbReference>
<sequence>MQIVDSFNKIFAGKNRILVVTAHPDDNEIICGGIVARLIAEGKKVRLVVTTTGGKGFQDRRDITEEEFAKIRIAEQIAAGKELGIPESENFNLGIPDGEIENTIPNIEKVVFHIRQFKPDIIITHNPFDPINTFDEETHWINHRDHRSTSSIVLDATYPYSRDRGFFPEHFLLHGLTQHTVNELLFSDSYSYPDVLYFEITKYMDKKKSALLQHKNALLPEDIEDEFLAETMLESGGNFERLKHVKI</sequence>
<dbReference type="InterPro" id="IPR003737">
    <property type="entry name" value="GlcNAc_PI_deacetylase-related"/>
</dbReference>
<dbReference type="Proteomes" id="UP000176444">
    <property type="component" value="Unassembled WGS sequence"/>
</dbReference>
<evidence type="ECO:0008006" key="3">
    <source>
        <dbReference type="Google" id="ProtNLM"/>
    </source>
</evidence>
<name>A0A1F4UQC2_UNCKA</name>
<dbReference type="EMBL" id="MEUX01000024">
    <property type="protein sequence ID" value="OGC46990.1"/>
    <property type="molecule type" value="Genomic_DNA"/>
</dbReference>
<accession>A0A1F4UQC2</accession>
<dbReference type="PANTHER" id="PTHR12993">
    <property type="entry name" value="N-ACETYLGLUCOSAMINYL-PHOSPHATIDYLINOSITOL DE-N-ACETYLASE-RELATED"/>
    <property type="match status" value="1"/>
</dbReference>
<protein>
    <recommendedName>
        <fullName evidence="3">GlcNAc-PI de-N-acetylase</fullName>
    </recommendedName>
</protein>
<dbReference type="Pfam" id="PF02585">
    <property type="entry name" value="PIG-L"/>
    <property type="match status" value="1"/>
</dbReference>
<reference evidence="1 2" key="1">
    <citation type="journal article" date="2016" name="Nat. Commun.">
        <title>Thousands of microbial genomes shed light on interconnected biogeochemical processes in an aquifer system.</title>
        <authorList>
            <person name="Anantharaman K."/>
            <person name="Brown C.T."/>
            <person name="Hug L.A."/>
            <person name="Sharon I."/>
            <person name="Castelle C.J."/>
            <person name="Probst A.J."/>
            <person name="Thomas B.C."/>
            <person name="Singh A."/>
            <person name="Wilkins M.J."/>
            <person name="Karaoz U."/>
            <person name="Brodie E.L."/>
            <person name="Williams K.H."/>
            <person name="Hubbard S.S."/>
            <person name="Banfield J.F."/>
        </authorList>
    </citation>
    <scope>NUCLEOTIDE SEQUENCE [LARGE SCALE GENOMIC DNA]</scope>
</reference>
<proteinExistence type="predicted"/>